<feature type="compositionally biased region" description="Polar residues" evidence="6">
    <location>
        <begin position="300"/>
        <end position="309"/>
    </location>
</feature>
<dbReference type="SUPFAM" id="SSF47459">
    <property type="entry name" value="HLH, helix-loop-helix DNA-binding domain"/>
    <property type="match status" value="1"/>
</dbReference>
<feature type="region of interest" description="Disordered" evidence="6">
    <location>
        <begin position="368"/>
        <end position="418"/>
    </location>
</feature>
<keyword evidence="5" id="KW-0539">Nucleus</keyword>
<feature type="domain" description="BHLH" evidence="7">
    <location>
        <begin position="144"/>
        <end position="196"/>
    </location>
</feature>
<keyword evidence="9" id="KW-1185">Reference proteome</keyword>
<feature type="compositionally biased region" description="Polar residues" evidence="6">
    <location>
        <begin position="400"/>
        <end position="412"/>
    </location>
</feature>
<dbReference type="PANTHER" id="PTHR11969">
    <property type="entry name" value="MAX DIMERIZATION, MAD"/>
    <property type="match status" value="1"/>
</dbReference>
<organism evidence="8 9">
    <name type="scientific">Hypsibius exemplaris</name>
    <name type="common">Freshwater tardigrade</name>
    <dbReference type="NCBI Taxonomy" id="2072580"/>
    <lineage>
        <taxon>Eukaryota</taxon>
        <taxon>Metazoa</taxon>
        <taxon>Ecdysozoa</taxon>
        <taxon>Tardigrada</taxon>
        <taxon>Eutardigrada</taxon>
        <taxon>Parachela</taxon>
        <taxon>Hypsibioidea</taxon>
        <taxon>Hypsibiidae</taxon>
        <taxon>Hypsibius</taxon>
    </lineage>
</organism>
<evidence type="ECO:0000256" key="5">
    <source>
        <dbReference type="ARBA" id="ARBA00023242"/>
    </source>
</evidence>
<keyword evidence="4" id="KW-0804">Transcription</keyword>
<evidence type="ECO:0000256" key="6">
    <source>
        <dbReference type="SAM" id="MobiDB-lite"/>
    </source>
</evidence>
<accession>A0A1W0X768</accession>
<comment type="caution">
    <text evidence="8">The sequence shown here is derived from an EMBL/GenBank/DDBJ whole genome shotgun (WGS) entry which is preliminary data.</text>
</comment>
<dbReference type="GO" id="GO:0000978">
    <property type="term" value="F:RNA polymerase II cis-regulatory region sequence-specific DNA binding"/>
    <property type="evidence" value="ECO:0007669"/>
    <property type="project" value="TreeGrafter"/>
</dbReference>
<dbReference type="InterPro" id="IPR036638">
    <property type="entry name" value="HLH_DNA-bd_sf"/>
</dbReference>
<dbReference type="PANTHER" id="PTHR11969:SF99">
    <property type="entry name" value="MAX-BINDING PROTEIN MNT"/>
    <property type="match status" value="1"/>
</dbReference>
<gene>
    <name evidence="8" type="ORF">BV898_02983</name>
</gene>
<dbReference type="PROSITE" id="PS50888">
    <property type="entry name" value="BHLH"/>
    <property type="match status" value="1"/>
</dbReference>
<name>A0A1W0X768_HYPEX</name>
<evidence type="ECO:0000259" key="7">
    <source>
        <dbReference type="PROSITE" id="PS50888"/>
    </source>
</evidence>
<dbReference type="Gene3D" id="4.10.280.10">
    <property type="entry name" value="Helix-loop-helix DNA-binding domain"/>
    <property type="match status" value="1"/>
</dbReference>
<dbReference type="EMBL" id="MTYJ01000013">
    <property type="protein sequence ID" value="OQV23254.1"/>
    <property type="molecule type" value="Genomic_DNA"/>
</dbReference>
<dbReference type="SMART" id="SM00353">
    <property type="entry name" value="HLH"/>
    <property type="match status" value="1"/>
</dbReference>
<dbReference type="OrthoDB" id="5981879at2759"/>
<keyword evidence="2" id="KW-0805">Transcription regulation</keyword>
<feature type="compositionally biased region" description="Basic and acidic residues" evidence="6">
    <location>
        <begin position="29"/>
        <end position="39"/>
    </location>
</feature>
<feature type="region of interest" description="Disordered" evidence="6">
    <location>
        <begin position="1"/>
        <end position="131"/>
    </location>
</feature>
<evidence type="ECO:0000256" key="4">
    <source>
        <dbReference type="ARBA" id="ARBA00023163"/>
    </source>
</evidence>
<keyword evidence="3" id="KW-0238">DNA-binding</keyword>
<feature type="compositionally biased region" description="Basic and acidic residues" evidence="6">
    <location>
        <begin position="60"/>
        <end position="94"/>
    </location>
</feature>
<proteinExistence type="predicted"/>
<dbReference type="InterPro" id="IPR011598">
    <property type="entry name" value="bHLH_dom"/>
</dbReference>
<evidence type="ECO:0000313" key="9">
    <source>
        <dbReference type="Proteomes" id="UP000192578"/>
    </source>
</evidence>
<feature type="compositionally biased region" description="Low complexity" evidence="6">
    <location>
        <begin position="384"/>
        <end position="393"/>
    </location>
</feature>
<feature type="region of interest" description="Disordered" evidence="6">
    <location>
        <begin position="246"/>
        <end position="356"/>
    </location>
</feature>
<dbReference type="GO" id="GO:0005634">
    <property type="term" value="C:nucleus"/>
    <property type="evidence" value="ECO:0007669"/>
    <property type="project" value="UniProtKB-SubCell"/>
</dbReference>
<feature type="compositionally biased region" description="Low complexity" evidence="6">
    <location>
        <begin position="40"/>
        <end position="56"/>
    </location>
</feature>
<protein>
    <submittedName>
        <fullName evidence="8">Max-binding protein MNT</fullName>
    </submittedName>
</protein>
<evidence type="ECO:0000256" key="2">
    <source>
        <dbReference type="ARBA" id="ARBA00023015"/>
    </source>
</evidence>
<sequence>MSLEVLLQAAQFVDQPPPGGSAAATHSVGRRESSGDDSRSGPATSQQTTSRSTTLSGAYSDHRGNTRRMSDGVDGHCSPERSNSDEDSRSRYQDVDDFSGGEPSSSSRTQGRKSSAGGPHSSSDGNWKLRNDRNKRLVMKHNTENRSVHNVLEKNRRAHLKDCFEALKQEVLDGDDEKKASHLAVLKSAVRCIQQLQKEGDKLQSDAERMSRDRSATQFRLHELKREILTHSPTFDIANCLRDDGDEADSQMTRTASGCSPPPQHQNRFSLSPQRLIPQSQSQPQHPHEASSGGSLLYTRRSSPQQQSFALPPLDYIPEIQLTPVPTNRSSRKRISERVTTESPRQPQPPHRKPTPVKISVATILHETKNSPPLATPSQSRILSPPSSGASSSREPHFTHSPTNMTTTVTHEPSSDPRRHLPIRLRILQDQQEGLFSTSPVPQPHKMDGIQDDDGGETFSPTTRSSISKPPFVQHQQTEIPIPAIFSQGAFWAAGGGGGSYAQLPAFYGPRNGFISSSEAAPSSSQMYQMNQFLVPISMAASGEMMSMGQLPQGVIMLPAGTSMGGTSGGSGMFHYGGPLPSIHQLPMNKNHPPS</sequence>
<evidence type="ECO:0000313" key="8">
    <source>
        <dbReference type="EMBL" id="OQV23254.1"/>
    </source>
</evidence>
<dbReference type="GO" id="GO:0000981">
    <property type="term" value="F:DNA-binding transcription factor activity, RNA polymerase II-specific"/>
    <property type="evidence" value="ECO:0007669"/>
    <property type="project" value="TreeGrafter"/>
</dbReference>
<reference evidence="9" key="1">
    <citation type="submission" date="2017-01" db="EMBL/GenBank/DDBJ databases">
        <title>Comparative genomics of anhydrobiosis in the tardigrade Hypsibius dujardini.</title>
        <authorList>
            <person name="Yoshida Y."/>
            <person name="Koutsovoulos G."/>
            <person name="Laetsch D."/>
            <person name="Stevens L."/>
            <person name="Kumar S."/>
            <person name="Horikawa D."/>
            <person name="Ishino K."/>
            <person name="Komine S."/>
            <person name="Tomita M."/>
            <person name="Blaxter M."/>
            <person name="Arakawa K."/>
        </authorList>
    </citation>
    <scope>NUCLEOTIDE SEQUENCE [LARGE SCALE GENOMIC DNA]</scope>
    <source>
        <strain evidence="9">Z151</strain>
    </source>
</reference>
<comment type="subcellular location">
    <subcellularLocation>
        <location evidence="1">Nucleus</location>
    </subcellularLocation>
</comment>
<dbReference type="Proteomes" id="UP000192578">
    <property type="component" value="Unassembled WGS sequence"/>
</dbReference>
<evidence type="ECO:0000256" key="1">
    <source>
        <dbReference type="ARBA" id="ARBA00004123"/>
    </source>
</evidence>
<feature type="compositionally biased region" description="Polar residues" evidence="6">
    <location>
        <begin position="370"/>
        <end position="382"/>
    </location>
</feature>
<feature type="compositionally biased region" description="Low complexity" evidence="6">
    <location>
        <begin position="104"/>
        <end position="115"/>
    </location>
</feature>
<evidence type="ECO:0000256" key="3">
    <source>
        <dbReference type="ARBA" id="ARBA00023125"/>
    </source>
</evidence>
<dbReference type="AlphaFoldDB" id="A0A1W0X768"/>
<dbReference type="Pfam" id="PF00010">
    <property type="entry name" value="HLH"/>
    <property type="match status" value="1"/>
</dbReference>
<dbReference type="GO" id="GO:0046983">
    <property type="term" value="F:protein dimerization activity"/>
    <property type="evidence" value="ECO:0007669"/>
    <property type="project" value="InterPro"/>
</dbReference>